<comment type="caution">
    <text evidence="1">The sequence shown here is derived from an EMBL/GenBank/DDBJ whole genome shotgun (WGS) entry which is preliminary data.</text>
</comment>
<proteinExistence type="predicted"/>
<dbReference type="AlphaFoldDB" id="A0A368BLW1"/>
<reference evidence="1 2" key="1">
    <citation type="journal article" date="2018" name="Microbiome">
        <title>Fine metagenomic profile of the Mediterranean stratified and mixed water columns revealed by assembly and recruitment.</title>
        <authorList>
            <person name="Haro-Moreno J.M."/>
            <person name="Lopez-Perez M."/>
            <person name="De La Torre J.R."/>
            <person name="Picazo A."/>
            <person name="Camacho A."/>
            <person name="Rodriguez-Valera F."/>
        </authorList>
    </citation>
    <scope>NUCLEOTIDE SEQUENCE [LARGE SCALE GENOMIC DNA]</scope>
    <source>
        <strain evidence="1">MED-G83</strain>
    </source>
</reference>
<evidence type="ECO:0000313" key="2">
    <source>
        <dbReference type="Proteomes" id="UP000252147"/>
    </source>
</evidence>
<accession>A0A368BLW1</accession>
<sequence>MKFKNLIILLGILFSVSTPLHEISHDYSEQEVLTFECHVCKNEFEASTPYGHELAEKIDFLFIDVSIFPEKFETLKGFNSRAPPLV</sequence>
<dbReference type="EMBL" id="QOPD01000004">
    <property type="protein sequence ID" value="RCL38280.1"/>
    <property type="molecule type" value="Genomic_DNA"/>
</dbReference>
<protein>
    <submittedName>
        <fullName evidence="1">Uncharacterized protein</fullName>
    </submittedName>
</protein>
<organism evidence="1 2">
    <name type="scientific">SAR86 cluster bacterium</name>
    <dbReference type="NCBI Taxonomy" id="2030880"/>
    <lineage>
        <taxon>Bacteria</taxon>
        <taxon>Pseudomonadati</taxon>
        <taxon>Pseudomonadota</taxon>
        <taxon>Gammaproteobacteria</taxon>
        <taxon>SAR86 cluster</taxon>
    </lineage>
</organism>
<name>A0A368BLW1_9GAMM</name>
<evidence type="ECO:0000313" key="1">
    <source>
        <dbReference type="EMBL" id="RCL38280.1"/>
    </source>
</evidence>
<dbReference type="Proteomes" id="UP000252147">
    <property type="component" value="Unassembled WGS sequence"/>
</dbReference>
<gene>
    <name evidence="1" type="ORF">DBW97_03230</name>
</gene>